<accession>A0A388MAU0</accession>
<proteinExistence type="predicted"/>
<feature type="transmembrane region" description="Helical" evidence="2">
    <location>
        <begin position="277"/>
        <end position="299"/>
    </location>
</feature>
<dbReference type="SUPFAM" id="SSF82771">
    <property type="entry name" value="GIY-YIG endonuclease"/>
    <property type="match status" value="1"/>
</dbReference>
<name>A0A388MAU0_CHABU</name>
<protein>
    <recommendedName>
        <fullName evidence="5">GIY-YIG domain-containing protein</fullName>
    </recommendedName>
</protein>
<feature type="region of interest" description="Disordered" evidence="1">
    <location>
        <begin position="35"/>
        <end position="66"/>
    </location>
</feature>
<dbReference type="AlphaFoldDB" id="A0A388MAU0"/>
<dbReference type="InterPro" id="IPR035901">
    <property type="entry name" value="GIY-YIG_endonuc_sf"/>
</dbReference>
<feature type="region of interest" description="Disordered" evidence="1">
    <location>
        <begin position="116"/>
        <end position="138"/>
    </location>
</feature>
<feature type="compositionally biased region" description="Basic residues" evidence="1">
    <location>
        <begin position="413"/>
        <end position="427"/>
    </location>
</feature>
<organism evidence="3 4">
    <name type="scientific">Chara braunii</name>
    <name type="common">Braun's stonewort</name>
    <dbReference type="NCBI Taxonomy" id="69332"/>
    <lineage>
        <taxon>Eukaryota</taxon>
        <taxon>Viridiplantae</taxon>
        <taxon>Streptophyta</taxon>
        <taxon>Charophyceae</taxon>
        <taxon>Charales</taxon>
        <taxon>Characeae</taxon>
        <taxon>Chara</taxon>
    </lineage>
</organism>
<evidence type="ECO:0008006" key="5">
    <source>
        <dbReference type="Google" id="ProtNLM"/>
    </source>
</evidence>
<gene>
    <name evidence="3" type="ORF">CBR_g53501</name>
</gene>
<dbReference type="Gramene" id="GBG91687">
    <property type="protein sequence ID" value="GBG91687"/>
    <property type="gene ID" value="CBR_g53501"/>
</dbReference>
<keyword evidence="2" id="KW-1133">Transmembrane helix</keyword>
<feature type="compositionally biased region" description="Basic and acidic residues" evidence="1">
    <location>
        <begin position="35"/>
        <end position="65"/>
    </location>
</feature>
<feature type="region of interest" description="Disordered" evidence="1">
    <location>
        <begin position="408"/>
        <end position="427"/>
    </location>
</feature>
<sequence>MGQGAYSQPRRNEEEDRLNRLLLFVESQQLEAAEKKKAELQKKRLEEEKQKQEEAKQRKEAEKRRAQAIMEATTAQAFAKQMVALEEKIKDHVHSTLTASEEKSAKMHDSLRRFLERTEGDVSRGPRSKPYPNPKRRLDLDECERGVNIAERSEVVPITKRRTAVMGKGKEPASAEVKKKGAVASSSRQGVIDFVLGLRESMQTKQAPELKQLCKMKNIRWVSKGQAIKDLVAAETREAYDGWLTGADTRYLWDKLLLYMGLRDNVWGKYGFTKFRICIEQVVIAVFLLLVMGAVAPWVKKVLMVAPTGHDFFDLRGLVVYCLISPWCKRLYIGQAIRAAGERWWEHIRCTEAGNHGHAPKLYSFLKVFGWSKYLVLPIAGGAGESLRVLEKTLIGRFSPALNVVGHGAGTKQSHRPGKKERQKVKGSMPIHRKMLLNFTLVEQGKRYSSLAELLEDRFAAGSKRVEIVSSGGEVWGEKWSIIRRRYGTSTVAVDGMKLSLGRAKQLLERGGKFTVGPVVGTESARSRGKGYLRLLLEIPKKQVELKYFDVTKLVFLDRCAGEFKTKTTRRTLKEKIVAVIRKKTGVNIRLKVNVGVKYSHQLRKRKLHDTVVLCVEKTRVHPVLKTVLRRRVRVVWKKNSTVEQVLANQRKAAREATTVCTSSEDKLPRVDGHVLARVA</sequence>
<evidence type="ECO:0000313" key="4">
    <source>
        <dbReference type="Proteomes" id="UP000265515"/>
    </source>
</evidence>
<reference evidence="3 4" key="1">
    <citation type="journal article" date="2018" name="Cell">
        <title>The Chara Genome: Secondary Complexity and Implications for Plant Terrestrialization.</title>
        <authorList>
            <person name="Nishiyama T."/>
            <person name="Sakayama H."/>
            <person name="Vries J.D."/>
            <person name="Buschmann H."/>
            <person name="Saint-Marcoux D."/>
            <person name="Ullrich K.K."/>
            <person name="Haas F.B."/>
            <person name="Vanderstraeten L."/>
            <person name="Becker D."/>
            <person name="Lang D."/>
            <person name="Vosolsobe S."/>
            <person name="Rombauts S."/>
            <person name="Wilhelmsson P.K.I."/>
            <person name="Janitza P."/>
            <person name="Kern R."/>
            <person name="Heyl A."/>
            <person name="Rumpler F."/>
            <person name="Villalobos L.I.A.C."/>
            <person name="Clay J.M."/>
            <person name="Skokan R."/>
            <person name="Toyoda A."/>
            <person name="Suzuki Y."/>
            <person name="Kagoshima H."/>
            <person name="Schijlen E."/>
            <person name="Tajeshwar N."/>
            <person name="Catarino B."/>
            <person name="Hetherington A.J."/>
            <person name="Saltykova A."/>
            <person name="Bonnot C."/>
            <person name="Breuninger H."/>
            <person name="Symeonidi A."/>
            <person name="Radhakrishnan G.V."/>
            <person name="Van Nieuwerburgh F."/>
            <person name="Deforce D."/>
            <person name="Chang C."/>
            <person name="Karol K.G."/>
            <person name="Hedrich R."/>
            <person name="Ulvskov P."/>
            <person name="Glockner G."/>
            <person name="Delwiche C.F."/>
            <person name="Petrasek J."/>
            <person name="Van de Peer Y."/>
            <person name="Friml J."/>
            <person name="Beilby M."/>
            <person name="Dolan L."/>
            <person name="Kohara Y."/>
            <person name="Sugano S."/>
            <person name="Fujiyama A."/>
            <person name="Delaux P.-M."/>
            <person name="Quint M."/>
            <person name="TheiBen G."/>
            <person name="Hagemann M."/>
            <person name="Harholt J."/>
            <person name="Dunand C."/>
            <person name="Zachgo S."/>
            <person name="Langdale J."/>
            <person name="Maumus F."/>
            <person name="Straeten D.V.D."/>
            <person name="Gould S.B."/>
            <person name="Rensing S.A."/>
        </authorList>
    </citation>
    <scope>NUCLEOTIDE SEQUENCE [LARGE SCALE GENOMIC DNA]</scope>
    <source>
        <strain evidence="3 4">S276</strain>
    </source>
</reference>
<evidence type="ECO:0000256" key="2">
    <source>
        <dbReference type="SAM" id="Phobius"/>
    </source>
</evidence>
<comment type="caution">
    <text evidence="3">The sequence shown here is derived from an EMBL/GenBank/DDBJ whole genome shotgun (WGS) entry which is preliminary data.</text>
</comment>
<keyword evidence="4" id="KW-1185">Reference proteome</keyword>
<evidence type="ECO:0000256" key="1">
    <source>
        <dbReference type="SAM" id="MobiDB-lite"/>
    </source>
</evidence>
<evidence type="ECO:0000313" key="3">
    <source>
        <dbReference type="EMBL" id="GBG91687.1"/>
    </source>
</evidence>
<dbReference type="EMBL" id="BFEA01000935">
    <property type="protein sequence ID" value="GBG91687.1"/>
    <property type="molecule type" value="Genomic_DNA"/>
</dbReference>
<dbReference type="Proteomes" id="UP000265515">
    <property type="component" value="Unassembled WGS sequence"/>
</dbReference>
<keyword evidence="2" id="KW-0472">Membrane</keyword>
<keyword evidence="2" id="KW-0812">Transmembrane</keyword>